<sequence length="362" mass="37422">MARTRTRDTFAAALLAGTLLAASGGEADAFFWRRDTAPEPAPAPVVAAPTVPVEVLPPPRPMAVSRVAPAPGVPSAAGGGPLAIVPGAVAPSAASTATPVAAAPIVPAVAPLPPRPPTDLARGPAPEPAAPIVTASAGAIAVPAAAPAPVTAPVAPPVAAAPVPASAPAPEPVRVAAVTPATDAEIVAAANAYFNGIDALTGRFSQVGSDGRRYTGIIYVDRPGRLRFEYDAPATIQVIADGRSVVVRDSQLNTQDMYPISQTPLKFLLGDRIRLGQDIQVLGVERTSDEVDVLLRDSTTFAGSSDIRLTFDQGLSELKEWRIVDAQGFETRVSLSGVQRHAGLDSGLFRINYERLHRDDTY</sequence>
<feature type="chain" id="PRO_5037598658" description="Outer membrane lipoprotein-sorting protein" evidence="2">
    <location>
        <begin position="22"/>
        <end position="362"/>
    </location>
</feature>
<reference evidence="3 4" key="1">
    <citation type="journal article" date="2014" name="Int. J. Syst. Evol. Microbiol.">
        <title>Complete genome sequence of Corynebacterium casei LMG S-19264T (=DSM 44701T), isolated from a smear-ripened cheese.</title>
        <authorList>
            <consortium name="US DOE Joint Genome Institute (JGI-PGF)"/>
            <person name="Walter F."/>
            <person name="Albersmeier A."/>
            <person name="Kalinowski J."/>
            <person name="Ruckert C."/>
        </authorList>
    </citation>
    <scope>NUCLEOTIDE SEQUENCE [LARGE SCALE GENOMIC DNA]</scope>
    <source>
        <strain evidence="3 4">CGMCC 1.9161</strain>
    </source>
</reference>
<dbReference type="InterPro" id="IPR004564">
    <property type="entry name" value="OM_lipoprot_carrier_LolA-like"/>
</dbReference>
<keyword evidence="4" id="KW-1185">Reference proteome</keyword>
<dbReference type="CDD" id="cd16325">
    <property type="entry name" value="LolA"/>
    <property type="match status" value="1"/>
</dbReference>
<dbReference type="RefSeq" id="WP_188914072.1">
    <property type="nucleotide sequence ID" value="NZ_BMMF01000009.1"/>
</dbReference>
<evidence type="ECO:0000313" key="4">
    <source>
        <dbReference type="Proteomes" id="UP000600449"/>
    </source>
</evidence>
<organism evidence="3 4">
    <name type="scientific">Salinarimonas ramus</name>
    <dbReference type="NCBI Taxonomy" id="690164"/>
    <lineage>
        <taxon>Bacteria</taxon>
        <taxon>Pseudomonadati</taxon>
        <taxon>Pseudomonadota</taxon>
        <taxon>Alphaproteobacteria</taxon>
        <taxon>Hyphomicrobiales</taxon>
        <taxon>Salinarimonadaceae</taxon>
        <taxon>Salinarimonas</taxon>
    </lineage>
</organism>
<dbReference type="InterPro" id="IPR029046">
    <property type="entry name" value="LolA/LolB/LppX"/>
</dbReference>
<keyword evidence="1 2" id="KW-0732">Signal</keyword>
<dbReference type="SUPFAM" id="SSF89392">
    <property type="entry name" value="Prokaryotic lipoproteins and lipoprotein localization factors"/>
    <property type="match status" value="1"/>
</dbReference>
<evidence type="ECO:0000256" key="2">
    <source>
        <dbReference type="SAM" id="SignalP"/>
    </source>
</evidence>
<protein>
    <recommendedName>
        <fullName evidence="5">Outer membrane lipoprotein-sorting protein</fullName>
    </recommendedName>
</protein>
<evidence type="ECO:0008006" key="5">
    <source>
        <dbReference type="Google" id="ProtNLM"/>
    </source>
</evidence>
<dbReference type="EMBL" id="BMMF01000009">
    <property type="protein sequence ID" value="GGK40960.1"/>
    <property type="molecule type" value="Genomic_DNA"/>
</dbReference>
<dbReference type="PANTHER" id="PTHR35869">
    <property type="entry name" value="OUTER-MEMBRANE LIPOPROTEIN CARRIER PROTEIN"/>
    <property type="match status" value="1"/>
</dbReference>
<gene>
    <name evidence="3" type="ORF">GCM10011322_30090</name>
</gene>
<dbReference type="Gene3D" id="2.50.20.10">
    <property type="entry name" value="Lipoprotein localisation LolA/LolB/LppX"/>
    <property type="match status" value="1"/>
</dbReference>
<dbReference type="Pfam" id="PF03548">
    <property type="entry name" value="LolA"/>
    <property type="match status" value="1"/>
</dbReference>
<evidence type="ECO:0000256" key="1">
    <source>
        <dbReference type="ARBA" id="ARBA00022729"/>
    </source>
</evidence>
<comment type="caution">
    <text evidence="3">The sequence shown here is derived from an EMBL/GenBank/DDBJ whole genome shotgun (WGS) entry which is preliminary data.</text>
</comment>
<feature type="signal peptide" evidence="2">
    <location>
        <begin position="1"/>
        <end position="21"/>
    </location>
</feature>
<dbReference type="AlphaFoldDB" id="A0A917V5U6"/>
<proteinExistence type="predicted"/>
<dbReference type="PANTHER" id="PTHR35869:SF1">
    <property type="entry name" value="OUTER-MEMBRANE LIPOPROTEIN CARRIER PROTEIN"/>
    <property type="match status" value="1"/>
</dbReference>
<evidence type="ECO:0000313" key="3">
    <source>
        <dbReference type="EMBL" id="GGK40960.1"/>
    </source>
</evidence>
<dbReference type="Proteomes" id="UP000600449">
    <property type="component" value="Unassembled WGS sequence"/>
</dbReference>
<name>A0A917V5U6_9HYPH</name>
<accession>A0A917V5U6</accession>